<evidence type="ECO:0000256" key="7">
    <source>
        <dbReference type="ARBA" id="ARBA00022824"/>
    </source>
</evidence>
<keyword evidence="6 10" id="KW-0732">Signal</keyword>
<dbReference type="PANTHER" id="PTHR21049:SF0">
    <property type="entry name" value="DOLICHYL-DIPHOSPHOOLIGOSACCHARIDE--PROTEIN GLYCOSYLTRANSFERASE SUBUNIT 1"/>
    <property type="match status" value="1"/>
</dbReference>
<dbReference type="STRING" id="1314674.A0A0D7BLK2"/>
<keyword evidence="5" id="KW-0812">Transmembrane</keyword>
<comment type="pathway">
    <text evidence="3 10">Protein modification; protein glycosylation.</text>
</comment>
<evidence type="ECO:0000256" key="3">
    <source>
        <dbReference type="ARBA" id="ARBA00004922"/>
    </source>
</evidence>
<reference evidence="11 12" key="1">
    <citation type="journal article" date="2015" name="Fungal Genet. Biol.">
        <title>Evolution of novel wood decay mechanisms in Agaricales revealed by the genome sequences of Fistulina hepatica and Cylindrobasidium torrendii.</title>
        <authorList>
            <person name="Floudas D."/>
            <person name="Held B.W."/>
            <person name="Riley R."/>
            <person name="Nagy L.G."/>
            <person name="Koehler G."/>
            <person name="Ransdell A.S."/>
            <person name="Younus H."/>
            <person name="Chow J."/>
            <person name="Chiniquy J."/>
            <person name="Lipzen A."/>
            <person name="Tritt A."/>
            <person name="Sun H."/>
            <person name="Haridas S."/>
            <person name="LaButti K."/>
            <person name="Ohm R.A."/>
            <person name="Kues U."/>
            <person name="Blanchette R.A."/>
            <person name="Grigoriev I.V."/>
            <person name="Minto R.E."/>
            <person name="Hibbett D.S."/>
        </authorList>
    </citation>
    <scope>NUCLEOTIDE SEQUENCE [LARGE SCALE GENOMIC DNA]</scope>
    <source>
        <strain evidence="11 12">FP15055 ss-10</strain>
    </source>
</reference>
<gene>
    <name evidence="11" type="ORF">CYLTODRAFT_316357</name>
</gene>
<accession>A0A0D7BLK2</accession>
<evidence type="ECO:0000313" key="12">
    <source>
        <dbReference type="Proteomes" id="UP000054007"/>
    </source>
</evidence>
<dbReference type="OrthoDB" id="310030at2759"/>
<evidence type="ECO:0000256" key="9">
    <source>
        <dbReference type="ARBA" id="ARBA00023136"/>
    </source>
</evidence>
<feature type="chain" id="PRO_5005115278" description="Dolichyl-diphosphooligosaccharide--protein glycosyltransferase subunit 1" evidence="10">
    <location>
        <begin position="21"/>
        <end position="478"/>
    </location>
</feature>
<evidence type="ECO:0000256" key="8">
    <source>
        <dbReference type="ARBA" id="ARBA00022989"/>
    </source>
</evidence>
<evidence type="ECO:0000256" key="1">
    <source>
        <dbReference type="ARBA" id="ARBA00002791"/>
    </source>
</evidence>
<evidence type="ECO:0000313" key="11">
    <source>
        <dbReference type="EMBL" id="KIY71433.1"/>
    </source>
</evidence>
<dbReference type="AlphaFoldDB" id="A0A0D7BLK2"/>
<dbReference type="Pfam" id="PF04597">
    <property type="entry name" value="Ribophorin_I"/>
    <property type="match status" value="1"/>
</dbReference>
<evidence type="ECO:0000256" key="2">
    <source>
        <dbReference type="ARBA" id="ARBA00004115"/>
    </source>
</evidence>
<keyword evidence="8" id="KW-1133">Transmembrane helix</keyword>
<comment type="subunit">
    <text evidence="10">Component of the oligosaccharyltransferase (OST) complex.</text>
</comment>
<keyword evidence="9" id="KW-0472">Membrane</keyword>
<evidence type="ECO:0000256" key="5">
    <source>
        <dbReference type="ARBA" id="ARBA00022692"/>
    </source>
</evidence>
<proteinExistence type="inferred from homology"/>
<dbReference type="GO" id="GO:0018279">
    <property type="term" value="P:protein N-linked glycosylation via asparagine"/>
    <property type="evidence" value="ECO:0007669"/>
    <property type="project" value="TreeGrafter"/>
</dbReference>
<comment type="subcellular location">
    <subcellularLocation>
        <location evidence="2 10">Endoplasmic reticulum membrane</location>
        <topology evidence="2 10">Single-pass type I membrane protein</topology>
    </subcellularLocation>
</comment>
<dbReference type="InterPro" id="IPR007676">
    <property type="entry name" value="Ribophorin_I"/>
</dbReference>
<keyword evidence="11" id="KW-0808">Transferase</keyword>
<name>A0A0D7BLK2_9AGAR</name>
<dbReference type="GO" id="GO:0016740">
    <property type="term" value="F:transferase activity"/>
    <property type="evidence" value="ECO:0007669"/>
    <property type="project" value="UniProtKB-KW"/>
</dbReference>
<evidence type="ECO:0000256" key="10">
    <source>
        <dbReference type="RuleBase" id="RU361143"/>
    </source>
</evidence>
<sequence length="478" mass="52817">MARRWGLVASLLVSVVSVACQSFENSAIVRTVELGGSLVHVTTTFAAKALEGGANVYTIALEDSQVDKTSYLDVRVKGAPSTLDISHSLDVGSNLHLIDVTLPLPLAVGDTVNLVLETVQTRSTWPWPETAAQKDEQALKYQTELFVLSPYATNVQRTKIKSMTPRFITYTTPKEIEEFTSESSVTKTGATLTYGPYNNIPPSANVKFLANAQQLVQVHYYHDFPVLELTSLKRSAEISHWGANLNIQDEITLHNAGPKLKGHFSRLEHQAQSFYKGATPHVLPGFTLHLPAGIRDTYYYDLNGNVSTSHLRVAPHTKKSKAPLYSVIEMKPRYPLLGGWNYSFTLGWDAPLEHSTSYNKATGQYTVEIPIMTLIPDAVVGDAELQVILPEGATEVDYKLPFPAVSSELNTHVTYLDSIGRPSIVLKYYDLTDKHAQTIFVTYKVPLSAHFRKPVVVSSALFSVFALLLLARRVDLSI</sequence>
<dbReference type="UniPathway" id="UPA00378"/>
<dbReference type="GO" id="GO:0008250">
    <property type="term" value="C:oligosaccharyltransferase complex"/>
    <property type="evidence" value="ECO:0007669"/>
    <property type="project" value="UniProtKB-UniRule"/>
</dbReference>
<comment type="similarity">
    <text evidence="4 10">Belongs to the OST1 family.</text>
</comment>
<comment type="function">
    <text evidence="1 10">Subunit of the oligosaccharyl transferase (OST) complex that catalyzes the initial transfer of a defined glycan (Glc(3)Man(9)GlcNAc(2) in eukaryotes) from the lipid carrier dolichol-pyrophosphate to an asparagine residue within an Asn-X-Ser/Thr consensus motif in nascent polypeptide chains, the first step in protein N-glycosylation. N-glycosylation occurs cotranslationally and the complex associates with the Sec61 complex at the channel-forming translocon complex that mediates protein translocation across the endoplasmic reticulum (ER). All subunits are required for a maximal enzyme activity.</text>
</comment>
<protein>
    <recommendedName>
        <fullName evidence="10">Dolichyl-diphosphooligosaccharide--protein glycosyltransferase subunit 1</fullName>
    </recommendedName>
</protein>
<organism evidence="11 12">
    <name type="scientific">Cylindrobasidium torrendii FP15055 ss-10</name>
    <dbReference type="NCBI Taxonomy" id="1314674"/>
    <lineage>
        <taxon>Eukaryota</taxon>
        <taxon>Fungi</taxon>
        <taxon>Dikarya</taxon>
        <taxon>Basidiomycota</taxon>
        <taxon>Agaricomycotina</taxon>
        <taxon>Agaricomycetes</taxon>
        <taxon>Agaricomycetidae</taxon>
        <taxon>Agaricales</taxon>
        <taxon>Marasmiineae</taxon>
        <taxon>Physalacriaceae</taxon>
        <taxon>Cylindrobasidium</taxon>
    </lineage>
</organism>
<evidence type="ECO:0000256" key="6">
    <source>
        <dbReference type="ARBA" id="ARBA00022729"/>
    </source>
</evidence>
<dbReference type="PANTHER" id="PTHR21049">
    <property type="entry name" value="RIBOPHORIN I"/>
    <property type="match status" value="1"/>
</dbReference>
<feature type="non-terminal residue" evidence="11">
    <location>
        <position position="478"/>
    </location>
</feature>
<dbReference type="PROSITE" id="PS51257">
    <property type="entry name" value="PROKAR_LIPOPROTEIN"/>
    <property type="match status" value="1"/>
</dbReference>
<evidence type="ECO:0000256" key="4">
    <source>
        <dbReference type="ARBA" id="ARBA00008905"/>
    </source>
</evidence>
<feature type="signal peptide" evidence="10">
    <location>
        <begin position="1"/>
        <end position="20"/>
    </location>
</feature>
<dbReference type="EMBL" id="KN880454">
    <property type="protein sequence ID" value="KIY71433.1"/>
    <property type="molecule type" value="Genomic_DNA"/>
</dbReference>
<keyword evidence="7 10" id="KW-0256">Endoplasmic reticulum</keyword>
<keyword evidence="12" id="KW-1185">Reference proteome</keyword>
<dbReference type="Proteomes" id="UP000054007">
    <property type="component" value="Unassembled WGS sequence"/>
</dbReference>